<evidence type="ECO:0008006" key="2">
    <source>
        <dbReference type="Google" id="ProtNLM"/>
    </source>
</evidence>
<dbReference type="AlphaFoldDB" id="A0A0F8YGH0"/>
<feature type="non-terminal residue" evidence="1">
    <location>
        <position position="1"/>
    </location>
</feature>
<dbReference type="EMBL" id="LAZR01057082">
    <property type="protein sequence ID" value="KKK72790.1"/>
    <property type="molecule type" value="Genomic_DNA"/>
</dbReference>
<evidence type="ECO:0000313" key="1">
    <source>
        <dbReference type="EMBL" id="KKK72790.1"/>
    </source>
</evidence>
<organism evidence="1">
    <name type="scientific">marine sediment metagenome</name>
    <dbReference type="NCBI Taxonomy" id="412755"/>
    <lineage>
        <taxon>unclassified sequences</taxon>
        <taxon>metagenomes</taxon>
        <taxon>ecological metagenomes</taxon>
    </lineage>
</organism>
<name>A0A0F8YGH0_9ZZZZ</name>
<comment type="caution">
    <text evidence="1">The sequence shown here is derived from an EMBL/GenBank/DDBJ whole genome shotgun (WGS) entry which is preliminary data.</text>
</comment>
<proteinExistence type="predicted"/>
<protein>
    <recommendedName>
        <fullName evidence="2">DUF11 domain-containing protein</fullName>
    </recommendedName>
</protein>
<reference evidence="1" key="1">
    <citation type="journal article" date="2015" name="Nature">
        <title>Complex archaea that bridge the gap between prokaryotes and eukaryotes.</title>
        <authorList>
            <person name="Spang A."/>
            <person name="Saw J.H."/>
            <person name="Jorgensen S.L."/>
            <person name="Zaremba-Niedzwiedzka K."/>
            <person name="Martijn J."/>
            <person name="Lind A.E."/>
            <person name="van Eijk R."/>
            <person name="Schleper C."/>
            <person name="Guy L."/>
            <person name="Ettema T.J."/>
        </authorList>
    </citation>
    <scope>NUCLEOTIDE SEQUENCE</scope>
</reference>
<sequence>GLSNPNPHDGSFRFSPAAATSYSELDLGFIPKPTLTQDQSATMDPGQVTTLPHLYKASSSGTVSFSYSDIVSTPAGTFSVSLFLDSDCSGTPDAVLDDPIPVTAGQELCLISRISAGAGAGQGSTLTYTLNAATAFSDTTVTWTQGNTDRIGAGAGNGQLQLRKTVRNITQNTPEGTSNSGALGDVLQYRIILVNPSKSNATDVIIYDRTPPYTRLAEAVPTPVPVSPALSCDLAVPVANAPGYSGPLRWDCAGFHAAGAEGSVTFKVQISP</sequence>
<gene>
    <name evidence="1" type="ORF">LCGC14_2900360</name>
</gene>
<accession>A0A0F8YGH0</accession>